<organism evidence="5 6">
    <name type="scientific">Leersia perrieri</name>
    <dbReference type="NCBI Taxonomy" id="77586"/>
    <lineage>
        <taxon>Eukaryota</taxon>
        <taxon>Viridiplantae</taxon>
        <taxon>Streptophyta</taxon>
        <taxon>Embryophyta</taxon>
        <taxon>Tracheophyta</taxon>
        <taxon>Spermatophyta</taxon>
        <taxon>Magnoliopsida</taxon>
        <taxon>Liliopsida</taxon>
        <taxon>Poales</taxon>
        <taxon>Poaceae</taxon>
        <taxon>BOP clade</taxon>
        <taxon>Oryzoideae</taxon>
        <taxon>Oryzeae</taxon>
        <taxon>Oryzinae</taxon>
        <taxon>Leersia</taxon>
    </lineage>
</organism>
<dbReference type="eggNOG" id="ENOG502R7GC">
    <property type="taxonomic scope" value="Eukaryota"/>
</dbReference>
<keyword evidence="6" id="KW-1185">Reference proteome</keyword>
<sequence length="148" mass="15259">MANPFSSVSVCLLLLAAIAGNTMAVTETPDDEAAPPAAAETPPKYDSDDAAAVAVINGRAATPGGRRPSVPVPADDGCWESIVRTSPACAHDVLQTLVLRVPSLSRECCDVLARAGDKCVADIFSGFPSGEKILPIVKRVCSLVSVII</sequence>
<evidence type="ECO:0000256" key="1">
    <source>
        <dbReference type="ARBA" id="ARBA00022729"/>
    </source>
</evidence>
<evidence type="ECO:0000259" key="4">
    <source>
        <dbReference type="Pfam" id="PF05617"/>
    </source>
</evidence>
<reference evidence="6" key="2">
    <citation type="submission" date="2013-12" db="EMBL/GenBank/DDBJ databases">
        <authorList>
            <person name="Yu Y."/>
            <person name="Lee S."/>
            <person name="de Baynast K."/>
            <person name="Wissotski M."/>
            <person name="Liu L."/>
            <person name="Talag J."/>
            <person name="Goicoechea J."/>
            <person name="Angelova A."/>
            <person name="Jetty R."/>
            <person name="Kudrna D."/>
            <person name="Golser W."/>
            <person name="Rivera L."/>
            <person name="Zhang J."/>
            <person name="Wing R."/>
        </authorList>
    </citation>
    <scope>NUCLEOTIDE SEQUENCE</scope>
</reference>
<feature type="domain" description="Prolamin-like" evidence="4">
    <location>
        <begin position="78"/>
        <end position="141"/>
    </location>
</feature>
<dbReference type="Pfam" id="PF05617">
    <property type="entry name" value="Prolamin_like"/>
    <property type="match status" value="1"/>
</dbReference>
<proteinExistence type="predicted"/>
<keyword evidence="1 3" id="KW-0732">Signal</keyword>
<evidence type="ECO:0000256" key="3">
    <source>
        <dbReference type="SAM" id="SignalP"/>
    </source>
</evidence>
<reference evidence="5" key="3">
    <citation type="submission" date="2015-04" db="UniProtKB">
        <authorList>
            <consortium name="EnsemblPlants"/>
        </authorList>
    </citation>
    <scope>IDENTIFICATION</scope>
</reference>
<evidence type="ECO:0000313" key="6">
    <source>
        <dbReference type="Proteomes" id="UP000032180"/>
    </source>
</evidence>
<accession>A0A0D9X9B2</accession>
<name>A0A0D9X9B2_9ORYZ</name>
<feature type="signal peptide" evidence="3">
    <location>
        <begin position="1"/>
        <end position="24"/>
    </location>
</feature>
<dbReference type="EnsemblPlants" id="LPERR08G16070.1">
    <property type="protein sequence ID" value="LPERR08G16070.1"/>
    <property type="gene ID" value="LPERR08G16070"/>
</dbReference>
<protein>
    <recommendedName>
        <fullName evidence="4">Prolamin-like domain-containing protein</fullName>
    </recommendedName>
</protein>
<evidence type="ECO:0000256" key="2">
    <source>
        <dbReference type="SAM" id="MobiDB-lite"/>
    </source>
</evidence>
<dbReference type="InterPro" id="IPR008502">
    <property type="entry name" value="Prolamin-like"/>
</dbReference>
<dbReference type="Gramene" id="LPERR08G16070.1">
    <property type="protein sequence ID" value="LPERR08G16070.1"/>
    <property type="gene ID" value="LPERR08G16070"/>
</dbReference>
<feature type="region of interest" description="Disordered" evidence="2">
    <location>
        <begin position="27"/>
        <end position="47"/>
    </location>
</feature>
<evidence type="ECO:0000313" key="5">
    <source>
        <dbReference type="EnsemblPlants" id="LPERR08G16070.1"/>
    </source>
</evidence>
<dbReference type="AlphaFoldDB" id="A0A0D9X9B2"/>
<feature type="chain" id="PRO_5002349602" description="Prolamin-like domain-containing protein" evidence="3">
    <location>
        <begin position="25"/>
        <end position="148"/>
    </location>
</feature>
<dbReference type="HOGENOM" id="CLU_1752600_0_0_1"/>
<dbReference type="Proteomes" id="UP000032180">
    <property type="component" value="Chromosome 8"/>
</dbReference>
<reference evidence="5 6" key="1">
    <citation type="submission" date="2012-08" db="EMBL/GenBank/DDBJ databases">
        <title>Oryza genome evolution.</title>
        <authorList>
            <person name="Wing R.A."/>
        </authorList>
    </citation>
    <scope>NUCLEOTIDE SEQUENCE</scope>
</reference>